<evidence type="ECO:0000256" key="11">
    <source>
        <dbReference type="ARBA" id="ARBA00047978"/>
    </source>
</evidence>
<dbReference type="GO" id="GO:0061355">
    <property type="term" value="P:Wnt protein secretion"/>
    <property type="evidence" value="ECO:0007669"/>
    <property type="project" value="TreeGrafter"/>
</dbReference>
<keyword evidence="4 12" id="KW-0812">Transmembrane</keyword>
<sequence>MSSFNEDFLDYYYPVDEEIYEENVYDVWDNCIVLSFTSIFSLICKLIGLNICFAFITSLGNIPEWLYHLLFGSTGIYLLFTLESIESTFLFIGFVLIFYPILLFINAFKGTKILEKSLLVLKVLYICLLILCEYFLIKSEIWMQIRGLLMVFSMKLISLLDSKTNLKPPNLLAYFGYIFCGANILFGPWISYQDYQKLYFNNTKKSFRWILGILRALVLSLLFLSLSNCWAMYFISEDSNRWLVAYREAFSVRTSHYFISYLAESSMISAGFKGSKIWQDSSKWHYTVVNPWPIEFPSALATVVTNWNIPMHEFLKKYVYKPNLKYGRFYAIFVTFLMSSFLHGFALHVSVVLVLLGLFSYIQIELREFLLNAFNICLKNYPCKQCQHLHKRDSLVCRFILFIFSLLTVLHLVFLGILLDENTKEIGIYEKWRHLGFISLWIIGLKAAIIKL</sequence>
<dbReference type="Proteomes" id="UP001154078">
    <property type="component" value="Chromosome 8"/>
</dbReference>
<evidence type="ECO:0000256" key="2">
    <source>
        <dbReference type="ARBA" id="ARBA00022679"/>
    </source>
</evidence>
<feature type="transmembrane region" description="Helical" evidence="12">
    <location>
        <begin position="329"/>
        <end position="362"/>
    </location>
</feature>
<evidence type="ECO:0000256" key="8">
    <source>
        <dbReference type="ARBA" id="ARBA00038269"/>
    </source>
</evidence>
<evidence type="ECO:0000256" key="12">
    <source>
        <dbReference type="SAM" id="Phobius"/>
    </source>
</evidence>
<name>A0A9P0BFM5_BRAAE</name>
<feature type="transmembrane region" description="Helical" evidence="12">
    <location>
        <begin position="399"/>
        <end position="420"/>
    </location>
</feature>
<evidence type="ECO:0000313" key="13">
    <source>
        <dbReference type="EMBL" id="CAH0562138.1"/>
    </source>
</evidence>
<dbReference type="GO" id="GO:0016055">
    <property type="term" value="P:Wnt signaling pathway"/>
    <property type="evidence" value="ECO:0007669"/>
    <property type="project" value="UniProtKB-KW"/>
</dbReference>
<keyword evidence="14" id="KW-1185">Reference proteome</keyword>
<dbReference type="InterPro" id="IPR049941">
    <property type="entry name" value="LPLAT_7/PORCN-like"/>
</dbReference>
<gene>
    <name evidence="13" type="ORF">MELIAE_LOCUS11342</name>
</gene>
<evidence type="ECO:0000256" key="7">
    <source>
        <dbReference type="ARBA" id="ARBA00023315"/>
    </source>
</evidence>
<comment type="catalytic activity">
    <reaction evidence="11">
        <text>[Wnt protein]-L-serine + (9Z)-hexadecenoyl-CoA = [Wnt protein]-O-(9Z)-hexadecenoyl-L-serine + CoA</text>
        <dbReference type="Rhea" id="RHEA:45336"/>
        <dbReference type="Rhea" id="RHEA-COMP:11170"/>
        <dbReference type="Rhea" id="RHEA-COMP:11171"/>
        <dbReference type="ChEBI" id="CHEBI:29999"/>
        <dbReference type="ChEBI" id="CHEBI:57287"/>
        <dbReference type="ChEBI" id="CHEBI:61540"/>
        <dbReference type="ChEBI" id="CHEBI:85189"/>
        <dbReference type="EC" id="2.3.1.250"/>
    </reaction>
</comment>
<dbReference type="PANTHER" id="PTHR13906">
    <property type="entry name" value="PORCUPINE"/>
    <property type="match status" value="1"/>
</dbReference>
<accession>A0A9P0BFM5</accession>
<feature type="transmembrane region" description="Helical" evidence="12">
    <location>
        <begin position="88"/>
        <end position="107"/>
    </location>
</feature>
<evidence type="ECO:0000256" key="4">
    <source>
        <dbReference type="ARBA" id="ARBA00022692"/>
    </source>
</evidence>
<keyword evidence="2" id="KW-0808">Transferase</keyword>
<keyword evidence="6 12" id="KW-0472">Membrane</keyword>
<feature type="transmembrane region" description="Helical" evidence="12">
    <location>
        <begin position="212"/>
        <end position="235"/>
    </location>
</feature>
<feature type="transmembrane region" description="Helical" evidence="12">
    <location>
        <begin position="143"/>
        <end position="160"/>
    </location>
</feature>
<feature type="transmembrane region" description="Helical" evidence="12">
    <location>
        <begin position="32"/>
        <end position="53"/>
    </location>
</feature>
<keyword evidence="3" id="KW-0879">Wnt signaling pathway</keyword>
<reference evidence="13" key="1">
    <citation type="submission" date="2021-12" db="EMBL/GenBank/DDBJ databases">
        <authorList>
            <person name="King R."/>
        </authorList>
    </citation>
    <scope>NUCLEOTIDE SEQUENCE</scope>
</reference>
<feature type="transmembrane region" description="Helical" evidence="12">
    <location>
        <begin position="65"/>
        <end position="82"/>
    </location>
</feature>
<dbReference type="Pfam" id="PF03062">
    <property type="entry name" value="MBOAT"/>
    <property type="match status" value="1"/>
</dbReference>
<keyword evidence="5 12" id="KW-1133">Transmembrane helix</keyword>
<dbReference type="GO" id="GO:0030258">
    <property type="term" value="P:lipid modification"/>
    <property type="evidence" value="ECO:0007669"/>
    <property type="project" value="TreeGrafter"/>
</dbReference>
<evidence type="ECO:0000256" key="9">
    <source>
        <dbReference type="ARBA" id="ARBA00038867"/>
    </source>
</evidence>
<feature type="transmembrane region" description="Helical" evidence="12">
    <location>
        <begin position="172"/>
        <end position="192"/>
    </location>
</feature>
<comment type="similarity">
    <text evidence="8">Belongs to the membrane-bound acyltransferase family. Porcupine subfamily.</text>
</comment>
<dbReference type="GO" id="GO:1990698">
    <property type="term" value="F:palmitoleoyltransferase activity"/>
    <property type="evidence" value="ECO:0007669"/>
    <property type="project" value="UniProtKB-EC"/>
</dbReference>
<evidence type="ECO:0000256" key="10">
    <source>
        <dbReference type="ARBA" id="ARBA00040371"/>
    </source>
</evidence>
<evidence type="ECO:0000256" key="5">
    <source>
        <dbReference type="ARBA" id="ARBA00022989"/>
    </source>
</evidence>
<dbReference type="EC" id="2.3.1.250" evidence="9"/>
<dbReference type="GO" id="GO:0017147">
    <property type="term" value="F:Wnt-protein binding"/>
    <property type="evidence" value="ECO:0007669"/>
    <property type="project" value="TreeGrafter"/>
</dbReference>
<dbReference type="GO" id="GO:0005783">
    <property type="term" value="C:endoplasmic reticulum"/>
    <property type="evidence" value="ECO:0007669"/>
    <property type="project" value="TreeGrafter"/>
</dbReference>
<dbReference type="PANTHER" id="PTHR13906:SF12">
    <property type="entry name" value="PROTEIN-SERINE O-PALMITOLEOYLTRANSFERASE PORCUPINE"/>
    <property type="match status" value="1"/>
</dbReference>
<dbReference type="EMBL" id="OV121139">
    <property type="protein sequence ID" value="CAH0562138.1"/>
    <property type="molecule type" value="Genomic_DNA"/>
</dbReference>
<dbReference type="OrthoDB" id="5968863at2759"/>
<evidence type="ECO:0000256" key="6">
    <source>
        <dbReference type="ARBA" id="ARBA00023136"/>
    </source>
</evidence>
<keyword evidence="7" id="KW-0012">Acyltransferase</keyword>
<feature type="transmembrane region" description="Helical" evidence="12">
    <location>
        <begin position="432"/>
        <end position="450"/>
    </location>
</feature>
<evidence type="ECO:0000256" key="1">
    <source>
        <dbReference type="ARBA" id="ARBA00004141"/>
    </source>
</evidence>
<evidence type="ECO:0000313" key="14">
    <source>
        <dbReference type="Proteomes" id="UP001154078"/>
    </source>
</evidence>
<dbReference type="AlphaFoldDB" id="A0A9P0BFM5"/>
<organism evidence="13 14">
    <name type="scientific">Brassicogethes aeneus</name>
    <name type="common">Rape pollen beetle</name>
    <name type="synonym">Meligethes aeneus</name>
    <dbReference type="NCBI Taxonomy" id="1431903"/>
    <lineage>
        <taxon>Eukaryota</taxon>
        <taxon>Metazoa</taxon>
        <taxon>Ecdysozoa</taxon>
        <taxon>Arthropoda</taxon>
        <taxon>Hexapoda</taxon>
        <taxon>Insecta</taxon>
        <taxon>Pterygota</taxon>
        <taxon>Neoptera</taxon>
        <taxon>Endopterygota</taxon>
        <taxon>Coleoptera</taxon>
        <taxon>Polyphaga</taxon>
        <taxon>Cucujiformia</taxon>
        <taxon>Nitidulidae</taxon>
        <taxon>Meligethinae</taxon>
        <taxon>Brassicogethes</taxon>
    </lineage>
</organism>
<dbReference type="GO" id="GO:0016020">
    <property type="term" value="C:membrane"/>
    <property type="evidence" value="ECO:0007669"/>
    <property type="project" value="UniProtKB-SubCell"/>
</dbReference>
<comment type="subcellular location">
    <subcellularLocation>
        <location evidence="1">Membrane</location>
        <topology evidence="1">Multi-pass membrane protein</topology>
    </subcellularLocation>
</comment>
<protein>
    <recommendedName>
        <fullName evidence="10">Protein-serine O-palmitoleoyltransferase porcupine</fullName>
        <ecNumber evidence="9">2.3.1.250</ecNumber>
    </recommendedName>
</protein>
<evidence type="ECO:0000256" key="3">
    <source>
        <dbReference type="ARBA" id="ARBA00022687"/>
    </source>
</evidence>
<dbReference type="InterPro" id="IPR004299">
    <property type="entry name" value="MBOAT_fam"/>
</dbReference>
<proteinExistence type="inferred from homology"/>
<feature type="transmembrane region" description="Helical" evidence="12">
    <location>
        <begin position="119"/>
        <end position="137"/>
    </location>
</feature>